<evidence type="ECO:0008006" key="4">
    <source>
        <dbReference type="Google" id="ProtNLM"/>
    </source>
</evidence>
<dbReference type="PANTHER" id="PTHR34144:SF8">
    <property type="entry name" value="GLYCOSYLTRANSFERASE FAMILY 69 PROTEIN"/>
    <property type="match status" value="1"/>
</dbReference>
<proteinExistence type="predicted"/>
<dbReference type="PANTHER" id="PTHR34144">
    <property type="entry name" value="CHROMOSOME 8, WHOLE GENOME SHOTGUN SEQUENCE"/>
    <property type="match status" value="1"/>
</dbReference>
<reference evidence="2 3" key="1">
    <citation type="submission" date="2018-10" db="EMBL/GenBank/DDBJ databases">
        <title>Fifty Aureobasidium pullulans genomes reveal a recombining polyextremotolerant generalist.</title>
        <authorList>
            <person name="Gostincar C."/>
            <person name="Turk M."/>
            <person name="Zajc J."/>
            <person name="Gunde-Cimerman N."/>
        </authorList>
    </citation>
    <scope>NUCLEOTIDE SEQUENCE [LARGE SCALE GENOMIC DNA]</scope>
    <source>
        <strain evidence="2 3">EXF-11318</strain>
    </source>
</reference>
<protein>
    <recommendedName>
        <fullName evidence="4">Glycosyltransferase family 69 protein</fullName>
    </recommendedName>
</protein>
<dbReference type="Proteomes" id="UP000308014">
    <property type="component" value="Unassembled WGS sequence"/>
</dbReference>
<accession>A0A4S9P078</accession>
<dbReference type="InterPro" id="IPR021047">
    <property type="entry name" value="Mannosyltransferase_CMT1"/>
</dbReference>
<evidence type="ECO:0000313" key="2">
    <source>
        <dbReference type="EMBL" id="THW22456.1"/>
    </source>
</evidence>
<name>A0A4S9P078_AURPU</name>
<evidence type="ECO:0000256" key="1">
    <source>
        <dbReference type="SAM" id="Phobius"/>
    </source>
</evidence>
<comment type="caution">
    <text evidence="2">The sequence shown here is derived from an EMBL/GenBank/DDBJ whole genome shotgun (WGS) entry which is preliminary data.</text>
</comment>
<feature type="transmembrane region" description="Helical" evidence="1">
    <location>
        <begin position="94"/>
        <end position="116"/>
    </location>
</feature>
<dbReference type="Pfam" id="PF11735">
    <property type="entry name" value="CAP59_mtransfer"/>
    <property type="match status" value="1"/>
</dbReference>
<keyword evidence="1" id="KW-0472">Membrane</keyword>
<dbReference type="AlphaFoldDB" id="A0A4S9P078"/>
<evidence type="ECO:0000313" key="3">
    <source>
        <dbReference type="Proteomes" id="UP000308014"/>
    </source>
</evidence>
<gene>
    <name evidence="2" type="ORF">D6D24_01140</name>
</gene>
<dbReference type="EMBL" id="QZAJ01000019">
    <property type="protein sequence ID" value="THW22456.1"/>
    <property type="molecule type" value="Genomic_DNA"/>
</dbReference>
<keyword evidence="1" id="KW-0812">Transmembrane</keyword>
<sequence>MPWDSPKVEYKLASSQPQLFTEDHCGRSFPPTQAWPGRLSSNASRWLTAWSRAGATPYNLLSDVDDMDTHNQEPAHGWSKPAFRIRRRVRFRRCVWMTIVALPTLVILVIILIATLHPSYSHPPHHYHVLRGRALGSTQPGRANPRHEKIFIASSIYDKQGRLAAGAWGKGVLALVDLLGPDNVFLSVFEDDPDTLATAALQHFTKQIKCMEIPGVHMGNSSVLAEHIDRGSLPHVKLPNGEKRLKRIEFLAHVRNRALAPLDDPTSSAYSTHFDKLLYINDVVFDPIDAANLLFSTNVDKSGKTQYHAACAADFINPFKYYDTFATRDHEGNRIGVPVYPWFSGRGRAESRKDVFDQKDAVRVRSCWGGMVAFNARWFQPDGLHVDLGVADLVVDHNATTPSSAVLIPIGAGSLGLTPPATSLPERDISLNRHLASNVTLPIRFRASTGTFWDASECCLIHADIGAASNHTGLTATGIYLNPYIRVAYSSRTLAFLHITRRFERVYTPFHKLIGWSLNLPTRNPRRMQEAGKSYEDMVWENNDPESMHAGDVSAGYKNKTRVALPGGFCGSRKLSVLGEGPEMRKWYNEVIETPTVER</sequence>
<keyword evidence="1" id="KW-1133">Transmembrane helix</keyword>
<organism evidence="2 3">
    <name type="scientific">Aureobasidium pullulans</name>
    <name type="common">Black yeast</name>
    <name type="synonym">Pullularia pullulans</name>
    <dbReference type="NCBI Taxonomy" id="5580"/>
    <lineage>
        <taxon>Eukaryota</taxon>
        <taxon>Fungi</taxon>
        <taxon>Dikarya</taxon>
        <taxon>Ascomycota</taxon>
        <taxon>Pezizomycotina</taxon>
        <taxon>Dothideomycetes</taxon>
        <taxon>Dothideomycetidae</taxon>
        <taxon>Dothideales</taxon>
        <taxon>Saccotheciaceae</taxon>
        <taxon>Aureobasidium</taxon>
    </lineage>
</organism>